<keyword evidence="1" id="KW-1133">Transmembrane helix</keyword>
<reference evidence="3" key="1">
    <citation type="submission" date="2022-11" db="UniProtKB">
        <authorList>
            <consortium name="WormBaseParasite"/>
        </authorList>
    </citation>
    <scope>IDENTIFICATION</scope>
</reference>
<protein>
    <submittedName>
        <fullName evidence="3">Uncharacterized protein</fullName>
    </submittedName>
</protein>
<sequence length="97" mass="10644">MVYKGRFSDSLTTLSQFGLTFNFASTALFTTMRLLCVLVIAIGLIALMPSSSMADCPVECGLRRLANDCGRCKGCRGCNCDFCTCDGKPTFRECRNF</sequence>
<evidence type="ECO:0000256" key="1">
    <source>
        <dbReference type="SAM" id="Phobius"/>
    </source>
</evidence>
<keyword evidence="2" id="KW-1185">Reference proteome</keyword>
<name>A0A914XDF6_9BILA</name>
<dbReference type="Proteomes" id="UP000887566">
    <property type="component" value="Unplaced"/>
</dbReference>
<evidence type="ECO:0000313" key="2">
    <source>
        <dbReference type="Proteomes" id="UP000887566"/>
    </source>
</evidence>
<accession>A0A914XDF6</accession>
<dbReference type="AlphaFoldDB" id="A0A914XDF6"/>
<evidence type="ECO:0000313" key="3">
    <source>
        <dbReference type="WBParaSite" id="PSAMB.scaffold7549size7466.g30210.t1"/>
    </source>
</evidence>
<dbReference type="WBParaSite" id="PSAMB.scaffold7549size7466.g30210.t1">
    <property type="protein sequence ID" value="PSAMB.scaffold7549size7466.g30210.t1"/>
    <property type="gene ID" value="PSAMB.scaffold7549size7466.g30210"/>
</dbReference>
<keyword evidence="1" id="KW-0812">Transmembrane</keyword>
<organism evidence="2 3">
    <name type="scientific">Plectus sambesii</name>
    <dbReference type="NCBI Taxonomy" id="2011161"/>
    <lineage>
        <taxon>Eukaryota</taxon>
        <taxon>Metazoa</taxon>
        <taxon>Ecdysozoa</taxon>
        <taxon>Nematoda</taxon>
        <taxon>Chromadorea</taxon>
        <taxon>Plectida</taxon>
        <taxon>Plectina</taxon>
        <taxon>Plectoidea</taxon>
        <taxon>Plectidae</taxon>
        <taxon>Plectus</taxon>
    </lineage>
</organism>
<feature type="transmembrane region" description="Helical" evidence="1">
    <location>
        <begin position="20"/>
        <end position="47"/>
    </location>
</feature>
<proteinExistence type="predicted"/>
<keyword evidence="1" id="KW-0472">Membrane</keyword>